<feature type="domain" description="RCK N-terminal" evidence="3">
    <location>
        <begin position="133"/>
        <end position="234"/>
    </location>
</feature>
<dbReference type="SUPFAM" id="SSF81324">
    <property type="entry name" value="Voltage-gated potassium channels"/>
    <property type="match status" value="1"/>
</dbReference>
<dbReference type="EMBL" id="JAAGXA010000008">
    <property type="protein sequence ID" value="NEN79181.1"/>
    <property type="molecule type" value="Genomic_DNA"/>
</dbReference>
<dbReference type="PANTHER" id="PTHR43833">
    <property type="entry name" value="POTASSIUM CHANNEL PROTEIN 2-RELATED-RELATED"/>
    <property type="match status" value="1"/>
</dbReference>
<evidence type="ECO:0000256" key="2">
    <source>
        <dbReference type="SAM" id="Phobius"/>
    </source>
</evidence>
<dbReference type="AlphaFoldDB" id="A0A6P0HKQ1"/>
<keyword evidence="2" id="KW-0472">Membrane</keyword>
<keyword evidence="2" id="KW-0812">Transmembrane</keyword>
<dbReference type="Gene3D" id="1.10.287.70">
    <property type="match status" value="1"/>
</dbReference>
<gene>
    <name evidence="5" type="ORF">G3T38_12920</name>
</gene>
<feature type="transmembrane region" description="Helical" evidence="2">
    <location>
        <begin position="76"/>
        <end position="98"/>
    </location>
</feature>
<dbReference type="InterPro" id="IPR003148">
    <property type="entry name" value="RCK_N"/>
</dbReference>
<dbReference type="InterPro" id="IPR013099">
    <property type="entry name" value="K_chnl_dom"/>
</dbReference>
<keyword evidence="6" id="KW-1185">Reference proteome</keyword>
<evidence type="ECO:0000259" key="4">
    <source>
        <dbReference type="Pfam" id="PF07885"/>
    </source>
</evidence>
<evidence type="ECO:0000313" key="6">
    <source>
        <dbReference type="Proteomes" id="UP000468687"/>
    </source>
</evidence>
<evidence type="ECO:0000259" key="3">
    <source>
        <dbReference type="Pfam" id="PF02254"/>
    </source>
</evidence>
<dbReference type="Gene3D" id="3.40.50.720">
    <property type="entry name" value="NAD(P)-binding Rossmann-like Domain"/>
    <property type="match status" value="1"/>
</dbReference>
<dbReference type="Pfam" id="PF07885">
    <property type="entry name" value="Ion_trans_2"/>
    <property type="match status" value="1"/>
</dbReference>
<dbReference type="Pfam" id="PF02254">
    <property type="entry name" value="TrkA_N"/>
    <property type="match status" value="1"/>
</dbReference>
<dbReference type="PANTHER" id="PTHR43833:SF9">
    <property type="entry name" value="POTASSIUM CHANNEL PROTEIN YUGO-RELATED"/>
    <property type="match status" value="1"/>
</dbReference>
<dbReference type="Proteomes" id="UP000468687">
    <property type="component" value="Unassembled WGS sequence"/>
</dbReference>
<proteinExistence type="predicted"/>
<dbReference type="RefSeq" id="WP_163772716.1">
    <property type="nucleotide sequence ID" value="NZ_JAAGXA010000008.1"/>
</dbReference>
<evidence type="ECO:0000313" key="5">
    <source>
        <dbReference type="EMBL" id="NEN79181.1"/>
    </source>
</evidence>
<organism evidence="5 6">
    <name type="scientific">Nocardioides zeae</name>
    <dbReference type="NCBI Taxonomy" id="1457234"/>
    <lineage>
        <taxon>Bacteria</taxon>
        <taxon>Bacillati</taxon>
        <taxon>Actinomycetota</taxon>
        <taxon>Actinomycetes</taxon>
        <taxon>Propionibacteriales</taxon>
        <taxon>Nocardioidaceae</taxon>
        <taxon>Nocardioides</taxon>
    </lineage>
</organism>
<comment type="caution">
    <text evidence="5">The sequence shown here is derived from an EMBL/GenBank/DDBJ whole genome shotgun (WGS) entry which is preliminary data.</text>
</comment>
<feature type="transmembrane region" description="Helical" evidence="2">
    <location>
        <begin position="20"/>
        <end position="39"/>
    </location>
</feature>
<sequence length="341" mass="36786">MVFVLARLWARLTSTVTWRTPLLVLLTVFATSWAAMALLDRDSGIADPGHYWWWFLVTASTVGYGDFFPTTTGGRIVGAYVVLGGVVTLTTFFTHLATTLATAKGRRMHGLLDHDLADHLVLVGWTPGRTDRLVADLRSDGPVPIVVCAWADQLEQHPLPETADVHFVRGDLTDLAVLRRAHPERARAVLVDARDDNEAVTLTIAAEEAAPGVHTVVTLRDVARRRTIRRIDATVHCVQWHALGLVFDELSDPGIAEVYDALTTPGGPSTWSTVVPAGATATYGAWQQALGPARDTTLLAVAVDGEVRVSPPWDTPVPAGAVLYYVGPARIDAGDLRGVLA</sequence>
<reference evidence="5 6" key="1">
    <citation type="journal article" date="2014" name="Int. J. Syst. Evol. Microbiol.">
        <title>Nocardioides zeae sp. nov., isolated from the stem of Zea mays.</title>
        <authorList>
            <person name="Glaeser S.P."/>
            <person name="McInroy J.A."/>
            <person name="Busse H.J."/>
            <person name="Kampfer P."/>
        </authorList>
    </citation>
    <scope>NUCLEOTIDE SEQUENCE [LARGE SCALE GENOMIC DNA]</scope>
    <source>
        <strain evidence="5 6">JCM 30728</strain>
    </source>
</reference>
<accession>A0A6P0HKQ1</accession>
<dbReference type="SUPFAM" id="SSF51735">
    <property type="entry name" value="NAD(P)-binding Rossmann-fold domains"/>
    <property type="match status" value="1"/>
</dbReference>
<dbReference type="InterPro" id="IPR050721">
    <property type="entry name" value="Trk_Ktr_HKT_K-transport"/>
</dbReference>
<keyword evidence="2" id="KW-1133">Transmembrane helix</keyword>
<dbReference type="GO" id="GO:0005886">
    <property type="term" value="C:plasma membrane"/>
    <property type="evidence" value="ECO:0007669"/>
    <property type="project" value="UniProtKB-SubCell"/>
</dbReference>
<feature type="domain" description="Potassium channel" evidence="4">
    <location>
        <begin position="24"/>
        <end position="100"/>
    </location>
</feature>
<dbReference type="InterPro" id="IPR036291">
    <property type="entry name" value="NAD(P)-bd_dom_sf"/>
</dbReference>
<feature type="transmembrane region" description="Helical" evidence="2">
    <location>
        <begin position="51"/>
        <end position="70"/>
    </location>
</feature>
<protein>
    <submittedName>
        <fullName evidence="5">Ion transporter</fullName>
    </submittedName>
</protein>
<dbReference type="GO" id="GO:0006813">
    <property type="term" value="P:potassium ion transport"/>
    <property type="evidence" value="ECO:0007669"/>
    <property type="project" value="InterPro"/>
</dbReference>
<name>A0A6P0HKQ1_9ACTN</name>
<evidence type="ECO:0000256" key="1">
    <source>
        <dbReference type="ARBA" id="ARBA00004651"/>
    </source>
</evidence>
<comment type="subcellular location">
    <subcellularLocation>
        <location evidence="1">Cell membrane</location>
        <topology evidence="1">Multi-pass membrane protein</topology>
    </subcellularLocation>
</comment>